<proteinExistence type="predicted"/>
<organism evidence="1 2">
    <name type="scientific">Pantoea stewartii subsp. stewartii DC283</name>
    <dbReference type="NCBI Taxonomy" id="660596"/>
    <lineage>
        <taxon>Bacteria</taxon>
        <taxon>Pseudomonadati</taxon>
        <taxon>Pseudomonadota</taxon>
        <taxon>Gammaproteobacteria</taxon>
        <taxon>Enterobacterales</taxon>
        <taxon>Erwiniaceae</taxon>
        <taxon>Pantoea</taxon>
    </lineage>
</organism>
<dbReference type="InterPro" id="IPR010411">
    <property type="entry name" value="TAC_Gp13-like"/>
</dbReference>
<gene>
    <name evidence="1" type="ORF">DSJ_16565</name>
</gene>
<dbReference type="RefSeq" id="WP_082999227.1">
    <property type="nucleotide sequence ID" value="NZ_CP017581.1"/>
</dbReference>
<protein>
    <submittedName>
        <fullName evidence="1">Phage tail protein</fullName>
    </submittedName>
</protein>
<keyword evidence="2" id="KW-1185">Reference proteome</keyword>
<sequence length="136" mass="14992">MSKTAQNKASPASLRALALAPSSGFRTASVTVPEWQGVRVNIREPSSQAWLEWESVIRPALKEGEEEDALTPAQIAHRNIKADVMLFIDVVLDEDMMPVFLPEDREQVQGIYGPVHARLLKQALQLSTSQADAEAK</sequence>
<reference evidence="1 2" key="1">
    <citation type="submission" date="2016-10" db="EMBL/GenBank/DDBJ databases">
        <title>Complete Genome Assembly of Pantoea stewartii subsp. stewartii DC283, a Corn Pathogen.</title>
        <authorList>
            <person name="Duong D.A."/>
            <person name="Stevens A.M."/>
            <person name="Jensen R.V."/>
        </authorList>
    </citation>
    <scope>NUCLEOTIDE SEQUENCE [LARGE SCALE GENOMIC DNA]</scope>
    <source>
        <strain evidence="1 2">DC283</strain>
    </source>
</reference>
<name>A0ABM6K8W8_PANSE</name>
<dbReference type="Gene3D" id="3.30.2220.20">
    <property type="entry name" value="Phage tail assembly chaperone gp13-like"/>
    <property type="match status" value="1"/>
</dbReference>
<evidence type="ECO:0000313" key="2">
    <source>
        <dbReference type="Proteomes" id="UP000192380"/>
    </source>
</evidence>
<dbReference type="InterPro" id="IPR038556">
    <property type="entry name" value="TAC_Gp13-like_sf"/>
</dbReference>
<evidence type="ECO:0000313" key="1">
    <source>
        <dbReference type="EMBL" id="ARF50788.1"/>
    </source>
</evidence>
<dbReference type="Pfam" id="PF06222">
    <property type="entry name" value="Phage_TAC_1"/>
    <property type="match status" value="1"/>
</dbReference>
<dbReference type="Proteomes" id="UP000192380">
    <property type="component" value="Chromosome"/>
</dbReference>
<accession>A0ABM6K8W8</accession>
<dbReference type="EMBL" id="CP017581">
    <property type="protein sequence ID" value="ARF50788.1"/>
    <property type="molecule type" value="Genomic_DNA"/>
</dbReference>